<dbReference type="SUPFAM" id="SSF48371">
    <property type="entry name" value="ARM repeat"/>
    <property type="match status" value="1"/>
</dbReference>
<reference evidence="1 3" key="2">
    <citation type="submission" date="2020-06" db="EMBL/GenBank/DDBJ databases">
        <title>Draft genome of Bugula neritina, a colonial animal packing powerful symbionts and potential medicines.</title>
        <authorList>
            <person name="Rayko M."/>
        </authorList>
    </citation>
    <scope>NUCLEOTIDE SEQUENCE [LARGE SCALE GENOMIC DNA]</scope>
    <source>
        <strain evidence="1">Kwan_BN1</strain>
    </source>
</reference>
<dbReference type="PANTHER" id="PTHR16023">
    <property type="entry name" value="TAX1 BINDING PROTEIN-RELATED"/>
    <property type="match status" value="1"/>
</dbReference>
<proteinExistence type="predicted"/>
<evidence type="ECO:0000313" key="1">
    <source>
        <dbReference type="EMBL" id="KAF6027017.1"/>
    </source>
</evidence>
<evidence type="ECO:0000313" key="2">
    <source>
        <dbReference type="EMBL" id="KAF6037293.1"/>
    </source>
</evidence>
<dbReference type="GO" id="GO:0006661">
    <property type="term" value="P:phosphatidylinositol biosynthetic process"/>
    <property type="evidence" value="ECO:0007669"/>
    <property type="project" value="InterPro"/>
</dbReference>
<comment type="caution">
    <text evidence="1">The sequence shown here is derived from an EMBL/GenBank/DDBJ whole genome shotgun (WGS) entry which is preliminary data.</text>
</comment>
<organism evidence="1 3">
    <name type="scientific">Bugula neritina</name>
    <name type="common">Brown bryozoan</name>
    <name type="synonym">Sertularia neritina</name>
    <dbReference type="NCBI Taxonomy" id="10212"/>
    <lineage>
        <taxon>Eukaryota</taxon>
        <taxon>Metazoa</taxon>
        <taxon>Spiralia</taxon>
        <taxon>Lophotrochozoa</taxon>
        <taxon>Bryozoa</taxon>
        <taxon>Gymnolaemata</taxon>
        <taxon>Cheilostomatida</taxon>
        <taxon>Flustrina</taxon>
        <taxon>Buguloidea</taxon>
        <taxon>Bugulidae</taxon>
        <taxon>Bugula</taxon>
    </lineage>
</organism>
<dbReference type="PANTHER" id="PTHR16023:SF0">
    <property type="entry name" value="PROTEIN VAC14 HOMOLOG"/>
    <property type="match status" value="1"/>
</dbReference>
<reference evidence="1 3" key="1">
    <citation type="submission" date="2019-09" db="EMBL/GenBank/DDBJ databases">
        <authorList>
            <person name="Raiko M."/>
            <person name="Komissarov A."/>
            <person name="Rhodes A."/>
            <person name="Kliver S."/>
            <person name="Lim-Fong G."/>
            <person name="Kwan J."/>
            <person name="O'Brien S.J."/>
            <person name="Lopez J.V."/>
        </authorList>
    </citation>
    <scope>NUCLEOTIDE SEQUENCE [LARGE SCALE GENOMIC DNA]</scope>
    <source>
        <strain evidence="1">Kwan_BN1</strain>
    </source>
</reference>
<dbReference type="AlphaFoldDB" id="A0A7J7JLX2"/>
<dbReference type="Proteomes" id="UP000593567">
    <property type="component" value="Unassembled WGS sequence"/>
</dbReference>
<dbReference type="OrthoDB" id="5574975at2759"/>
<name>A0A7J7JLX2_BUGNE</name>
<evidence type="ECO:0000313" key="3">
    <source>
        <dbReference type="Proteomes" id="UP000593567"/>
    </source>
</evidence>
<sequence length="224" mass="25218">MLSKQVNITVFMHMQYINSREGMASWTEHTLPPLVIKQLNDKMYEKRKSGALEIEKILKDYAAKEDFQSIEQIIVCLGKEFANAPTAQPRNGGLIGLAACAIALGKHSSKFTEKLVKPALACFTDPDNRVRYFACEALYNICKVSRGSVLTFFNEIFDGLSKLADDTDTNVRNGSQLLDVLMKDIVSESGSFNIPSFIPLLRDRIYTKKPFCRRFVVCWVCGCL</sequence>
<keyword evidence="3" id="KW-1185">Reference proteome</keyword>
<dbReference type="GO" id="GO:0070772">
    <property type="term" value="C:PAS complex"/>
    <property type="evidence" value="ECO:0007669"/>
    <property type="project" value="InterPro"/>
</dbReference>
<dbReference type="GO" id="GO:0010008">
    <property type="term" value="C:endosome membrane"/>
    <property type="evidence" value="ECO:0007669"/>
    <property type="project" value="TreeGrafter"/>
</dbReference>
<dbReference type="EMBL" id="VXIV02000591">
    <property type="protein sequence ID" value="KAF6037293.1"/>
    <property type="molecule type" value="Genomic_DNA"/>
</dbReference>
<dbReference type="InterPro" id="IPR016024">
    <property type="entry name" value="ARM-type_fold"/>
</dbReference>
<dbReference type="Pfam" id="PF12755">
    <property type="entry name" value="Vac14_Fab1_bd"/>
    <property type="match status" value="1"/>
</dbReference>
<accession>A0A7J7JLX2</accession>
<protein>
    <submittedName>
        <fullName evidence="1">VAC14</fullName>
    </submittedName>
</protein>
<dbReference type="InterPro" id="IPR011989">
    <property type="entry name" value="ARM-like"/>
</dbReference>
<dbReference type="Gene3D" id="1.25.10.10">
    <property type="entry name" value="Leucine-rich Repeat Variant"/>
    <property type="match status" value="1"/>
</dbReference>
<dbReference type="EMBL" id="VXIV02002162">
    <property type="protein sequence ID" value="KAF6027017.1"/>
    <property type="molecule type" value="Genomic_DNA"/>
</dbReference>
<dbReference type="InterPro" id="IPR026825">
    <property type="entry name" value="Vac14"/>
</dbReference>
<gene>
    <name evidence="2" type="ORF">EB796_004400</name>
    <name evidence="1" type="ORF">EB796_014676</name>
</gene>